<sequence>MSWDPVGVADLVQDEYDCMLVPLLQRLRGGASQTEIGEFLWHELEDHFGLDPLGLRPEAMAARVTAWWTAADQRFDRMGSQG</sequence>
<dbReference type="EMBL" id="JBHSOA010000006">
    <property type="protein sequence ID" value="MFC5850882.1"/>
    <property type="molecule type" value="Genomic_DNA"/>
</dbReference>
<comment type="caution">
    <text evidence="1">The sequence shown here is derived from an EMBL/GenBank/DDBJ whole genome shotgun (WGS) entry which is preliminary data.</text>
</comment>
<protein>
    <recommendedName>
        <fullName evidence="3">Fe-S assembly protein IscX</fullName>
    </recommendedName>
</protein>
<keyword evidence="2" id="KW-1185">Reference proteome</keyword>
<proteinExistence type="predicted"/>
<organism evidence="1 2">
    <name type="scientific">Streptomyces chlorus</name>
    <dbReference type="NCBI Taxonomy" id="887452"/>
    <lineage>
        <taxon>Bacteria</taxon>
        <taxon>Bacillati</taxon>
        <taxon>Actinomycetota</taxon>
        <taxon>Actinomycetes</taxon>
        <taxon>Kitasatosporales</taxon>
        <taxon>Streptomycetaceae</taxon>
        <taxon>Streptomyces</taxon>
    </lineage>
</organism>
<accession>A0ABW1DQF0</accession>
<gene>
    <name evidence="1" type="ORF">ACFPZI_03220</name>
</gene>
<dbReference type="RefSeq" id="WP_381357903.1">
    <property type="nucleotide sequence ID" value="NZ_JBHSOA010000006.1"/>
</dbReference>
<name>A0ABW1DQF0_9ACTN</name>
<reference evidence="2" key="1">
    <citation type="journal article" date="2019" name="Int. J. Syst. Evol. Microbiol.">
        <title>The Global Catalogue of Microorganisms (GCM) 10K type strain sequencing project: providing services to taxonomists for standard genome sequencing and annotation.</title>
        <authorList>
            <consortium name="The Broad Institute Genomics Platform"/>
            <consortium name="The Broad Institute Genome Sequencing Center for Infectious Disease"/>
            <person name="Wu L."/>
            <person name="Ma J."/>
        </authorList>
    </citation>
    <scope>NUCLEOTIDE SEQUENCE [LARGE SCALE GENOMIC DNA]</scope>
    <source>
        <strain evidence="2">JCM 10411</strain>
    </source>
</reference>
<evidence type="ECO:0000313" key="1">
    <source>
        <dbReference type="EMBL" id="MFC5850882.1"/>
    </source>
</evidence>
<evidence type="ECO:0008006" key="3">
    <source>
        <dbReference type="Google" id="ProtNLM"/>
    </source>
</evidence>
<evidence type="ECO:0000313" key="2">
    <source>
        <dbReference type="Proteomes" id="UP001596180"/>
    </source>
</evidence>
<dbReference type="Proteomes" id="UP001596180">
    <property type="component" value="Unassembled WGS sequence"/>
</dbReference>